<dbReference type="RefSeq" id="WP_096668438.1">
    <property type="nucleotide sequence ID" value="NZ_AP018316.1"/>
</dbReference>
<organism evidence="2 3">
    <name type="scientific">Dolichospermum compactum NIES-806</name>
    <dbReference type="NCBI Taxonomy" id="1973481"/>
    <lineage>
        <taxon>Bacteria</taxon>
        <taxon>Bacillati</taxon>
        <taxon>Cyanobacteriota</taxon>
        <taxon>Cyanophyceae</taxon>
        <taxon>Nostocales</taxon>
        <taxon>Aphanizomenonaceae</taxon>
        <taxon>Dolichospermum</taxon>
        <taxon>Dolichospermum compactum</taxon>
    </lineage>
</organism>
<evidence type="ECO:0008006" key="4">
    <source>
        <dbReference type="Google" id="ProtNLM"/>
    </source>
</evidence>
<dbReference type="AlphaFoldDB" id="A0A1Z4V5J5"/>
<gene>
    <name evidence="2" type="ORF">NIES806_29980</name>
</gene>
<protein>
    <recommendedName>
        <fullName evidence="4">DUF3122 domain-containing protein</fullName>
    </recommendedName>
</protein>
<sequence>MLQHIQQIFKRILLVGILTTFIFLGLANLSSEKVIAAITQLGNPPEELIYRSQVKLDDQSGKVWQVVLFKQVYSDQPSNINLRLVGFPSVGELIHPQPLRITSTTGKVWNAADVFLEEAPAPTVGQYDLTEILPQLPPESLTLSIPLPSTNFINIAVPIHVVKEWQSLISTEN</sequence>
<dbReference type="OrthoDB" id="463245at2"/>
<keyword evidence="3" id="KW-1185">Reference proteome</keyword>
<dbReference type="Proteomes" id="UP000218702">
    <property type="component" value="Chromosome"/>
</dbReference>
<dbReference type="InterPro" id="IPR021469">
    <property type="entry name" value="DUF3122"/>
</dbReference>
<dbReference type="KEGG" id="dcm:NIES806_29980"/>
<accession>A0A1Z4V5J5</accession>
<name>A0A1Z4V5J5_9CYAN</name>
<dbReference type="Pfam" id="PF11320">
    <property type="entry name" value="DUF3122"/>
    <property type="match status" value="1"/>
</dbReference>
<evidence type="ECO:0000256" key="1">
    <source>
        <dbReference type="SAM" id="Phobius"/>
    </source>
</evidence>
<evidence type="ECO:0000313" key="3">
    <source>
        <dbReference type="Proteomes" id="UP000218702"/>
    </source>
</evidence>
<feature type="transmembrane region" description="Helical" evidence="1">
    <location>
        <begin position="12"/>
        <end position="30"/>
    </location>
</feature>
<keyword evidence="1" id="KW-1133">Transmembrane helix</keyword>
<keyword evidence="1" id="KW-0472">Membrane</keyword>
<reference evidence="2 3" key="1">
    <citation type="submission" date="2017-06" db="EMBL/GenBank/DDBJ databases">
        <title>Genome sequencing of cyanobaciteial culture collection at National Institute for Environmental Studies (NIES).</title>
        <authorList>
            <person name="Hirose Y."/>
            <person name="Shimura Y."/>
            <person name="Fujisawa T."/>
            <person name="Nakamura Y."/>
            <person name="Kawachi M."/>
        </authorList>
    </citation>
    <scope>NUCLEOTIDE SEQUENCE [LARGE SCALE GENOMIC DNA]</scope>
    <source>
        <strain evidence="2 3">NIES-806</strain>
    </source>
</reference>
<evidence type="ECO:0000313" key="2">
    <source>
        <dbReference type="EMBL" id="BAZ86782.1"/>
    </source>
</evidence>
<keyword evidence="1" id="KW-0812">Transmembrane</keyword>
<proteinExistence type="predicted"/>
<dbReference type="EMBL" id="AP018316">
    <property type="protein sequence ID" value="BAZ86782.1"/>
    <property type="molecule type" value="Genomic_DNA"/>
</dbReference>